<evidence type="ECO:0000313" key="2">
    <source>
        <dbReference type="EMBL" id="KAK2585679.1"/>
    </source>
</evidence>
<name>A0AAD9VT10_9HYME</name>
<keyword evidence="3" id="KW-1185">Reference proteome</keyword>
<dbReference type="PANTHER" id="PTHR43313:SF36">
    <property type="entry name" value="D-BETA-HYDROXYBUTYRATE DEHYDROGENASE, MITOCHONDRIAL"/>
    <property type="match status" value="1"/>
</dbReference>
<dbReference type="InterPro" id="IPR036291">
    <property type="entry name" value="NAD(P)-bd_dom_sf"/>
</dbReference>
<sequence length="389" mass="42103">MRSESLIPVQEHKTRIKTQPLTLTLEKEMNEFIQMHTLPAVALVSTIDDGAATGRAGKNYEDYRDHESTKITMDVETGAILALQILALFSIAAALLAYLMRQSRNASDEYESRNKRHVLVTSCDTCVGLQIALALSEAGYKVFAGLPNPLENSPSIKILKAVEQEREKEIDNGDSNHDKVQVRARGQIVPLELDPTREDSLRAGLDAVRAKLPAGEDGLWAVIHTGGLALPGSIEKQTSSAWESMLRHNLVAPLRTARVFIPLLRAKRGRIVLLGDSETSYGSKAGTGLVAFTASRKAVEGAAAALKSELHSSGVDVVLLKPPPVNPLVLYASPVLKTVDVESGVTSSEGTWIAPLSNHSVQNSLIPALTTPCPLSSYDMVVKSKSFWR</sequence>
<gene>
    <name evidence="2" type="ORF">KPH14_010294</name>
</gene>
<dbReference type="EMBL" id="JAIFRP010000021">
    <property type="protein sequence ID" value="KAK2585679.1"/>
    <property type="molecule type" value="Genomic_DNA"/>
</dbReference>
<keyword evidence="1" id="KW-1133">Transmembrane helix</keyword>
<evidence type="ECO:0008006" key="4">
    <source>
        <dbReference type="Google" id="ProtNLM"/>
    </source>
</evidence>
<dbReference type="AlphaFoldDB" id="A0AAD9VT10"/>
<dbReference type="Pfam" id="PF00106">
    <property type="entry name" value="adh_short"/>
    <property type="match status" value="1"/>
</dbReference>
<dbReference type="SUPFAM" id="SSF51735">
    <property type="entry name" value="NAD(P)-binding Rossmann-fold domains"/>
    <property type="match status" value="1"/>
</dbReference>
<comment type="caution">
    <text evidence="2">The sequence shown here is derived from an EMBL/GenBank/DDBJ whole genome shotgun (WGS) entry which is preliminary data.</text>
</comment>
<dbReference type="PANTHER" id="PTHR43313">
    <property type="entry name" value="SHORT-CHAIN DEHYDROGENASE/REDUCTASE FAMILY 9C"/>
    <property type="match status" value="1"/>
</dbReference>
<reference evidence="2" key="2">
    <citation type="journal article" date="2023" name="Commun. Biol.">
        <title>Intrasexual cuticular hydrocarbon dimorphism in a wasp sheds light on hydrocarbon biosynthesis genes in Hymenoptera.</title>
        <authorList>
            <person name="Moris V.C."/>
            <person name="Podsiadlowski L."/>
            <person name="Martin S."/>
            <person name="Oeyen J.P."/>
            <person name="Donath A."/>
            <person name="Petersen M."/>
            <person name="Wilbrandt J."/>
            <person name="Misof B."/>
            <person name="Liedtke D."/>
            <person name="Thamm M."/>
            <person name="Scheiner R."/>
            <person name="Schmitt T."/>
            <person name="Niehuis O."/>
        </authorList>
    </citation>
    <scope>NUCLEOTIDE SEQUENCE</scope>
    <source>
        <strain evidence="2">GBR_01_08_01A</strain>
    </source>
</reference>
<feature type="transmembrane region" description="Helical" evidence="1">
    <location>
        <begin position="79"/>
        <end position="99"/>
    </location>
</feature>
<evidence type="ECO:0000256" key="1">
    <source>
        <dbReference type="SAM" id="Phobius"/>
    </source>
</evidence>
<reference evidence="2" key="1">
    <citation type="submission" date="2021-08" db="EMBL/GenBank/DDBJ databases">
        <authorList>
            <person name="Misof B."/>
            <person name="Oliver O."/>
            <person name="Podsiadlowski L."/>
            <person name="Donath A."/>
            <person name="Peters R."/>
            <person name="Mayer C."/>
            <person name="Rust J."/>
            <person name="Gunkel S."/>
            <person name="Lesny P."/>
            <person name="Martin S."/>
            <person name="Oeyen J.P."/>
            <person name="Petersen M."/>
            <person name="Panagiotis P."/>
            <person name="Wilbrandt J."/>
            <person name="Tanja T."/>
        </authorList>
    </citation>
    <scope>NUCLEOTIDE SEQUENCE</scope>
    <source>
        <strain evidence="2">GBR_01_08_01A</strain>
        <tissue evidence="2">Thorax + abdomen</tissue>
    </source>
</reference>
<dbReference type="Gene3D" id="3.40.50.720">
    <property type="entry name" value="NAD(P)-binding Rossmann-like Domain"/>
    <property type="match status" value="1"/>
</dbReference>
<evidence type="ECO:0000313" key="3">
    <source>
        <dbReference type="Proteomes" id="UP001258017"/>
    </source>
</evidence>
<dbReference type="Proteomes" id="UP001258017">
    <property type="component" value="Unassembled WGS sequence"/>
</dbReference>
<dbReference type="GO" id="GO:0008202">
    <property type="term" value="P:steroid metabolic process"/>
    <property type="evidence" value="ECO:0007669"/>
    <property type="project" value="TreeGrafter"/>
</dbReference>
<dbReference type="GO" id="GO:0016491">
    <property type="term" value="F:oxidoreductase activity"/>
    <property type="evidence" value="ECO:0007669"/>
    <property type="project" value="TreeGrafter"/>
</dbReference>
<dbReference type="InterPro" id="IPR002347">
    <property type="entry name" value="SDR_fam"/>
</dbReference>
<organism evidence="2 3">
    <name type="scientific">Odynerus spinipes</name>
    <dbReference type="NCBI Taxonomy" id="1348599"/>
    <lineage>
        <taxon>Eukaryota</taxon>
        <taxon>Metazoa</taxon>
        <taxon>Ecdysozoa</taxon>
        <taxon>Arthropoda</taxon>
        <taxon>Hexapoda</taxon>
        <taxon>Insecta</taxon>
        <taxon>Pterygota</taxon>
        <taxon>Neoptera</taxon>
        <taxon>Endopterygota</taxon>
        <taxon>Hymenoptera</taxon>
        <taxon>Apocrita</taxon>
        <taxon>Aculeata</taxon>
        <taxon>Vespoidea</taxon>
        <taxon>Vespidae</taxon>
        <taxon>Eumeninae</taxon>
        <taxon>Odynerus</taxon>
    </lineage>
</organism>
<accession>A0AAD9VT10</accession>
<protein>
    <recommendedName>
        <fullName evidence="4">D-beta-hydroxybutyrate dehydrogenase, mitochondrial</fullName>
    </recommendedName>
</protein>
<keyword evidence="1" id="KW-0812">Transmembrane</keyword>
<keyword evidence="1" id="KW-0472">Membrane</keyword>
<proteinExistence type="predicted"/>